<evidence type="ECO:0000256" key="3">
    <source>
        <dbReference type="ARBA" id="ARBA00022989"/>
    </source>
</evidence>
<dbReference type="AlphaFoldDB" id="A0A1I9YEM4"/>
<feature type="transmembrane region" description="Helical" evidence="5">
    <location>
        <begin position="179"/>
        <end position="201"/>
    </location>
</feature>
<feature type="transmembrane region" description="Helical" evidence="5">
    <location>
        <begin position="424"/>
        <end position="444"/>
    </location>
</feature>
<proteinExistence type="predicted"/>
<comment type="subcellular location">
    <subcellularLocation>
        <location evidence="1">Membrane</location>
        <topology evidence="1">Multi-pass membrane protein</topology>
    </subcellularLocation>
</comment>
<gene>
    <name evidence="7" type="ORF">BJG93_04650</name>
</gene>
<feature type="transmembrane region" description="Helical" evidence="5">
    <location>
        <begin position="151"/>
        <end position="173"/>
    </location>
</feature>
<keyword evidence="8" id="KW-1185">Reference proteome</keyword>
<feature type="transmembrane region" description="Helical" evidence="5">
    <location>
        <begin position="293"/>
        <end position="317"/>
    </location>
</feature>
<feature type="transmembrane region" description="Helical" evidence="5">
    <location>
        <begin position="93"/>
        <end position="111"/>
    </location>
</feature>
<dbReference type="PANTHER" id="PTHR23508">
    <property type="entry name" value="CARBOXYLIC ACID TRANSPORTER PROTEIN HOMOLOG"/>
    <property type="match status" value="1"/>
</dbReference>
<dbReference type="GO" id="GO:0046943">
    <property type="term" value="F:carboxylic acid transmembrane transporter activity"/>
    <property type="evidence" value="ECO:0007669"/>
    <property type="project" value="TreeGrafter"/>
</dbReference>
<reference evidence="7" key="2">
    <citation type="submission" date="2021-06" db="EMBL/GenBank/DDBJ databases">
        <authorList>
            <person name="Rogers T.H."/>
            <person name="Ramsay J.P."/>
            <person name="Wang P."/>
            <person name="Terpolilli J."/>
        </authorList>
    </citation>
    <scope>NUCLEOTIDE SEQUENCE [LARGE SCALE GENOMIC DNA]</scope>
    <source>
        <strain evidence="7">WSM5005</strain>
    </source>
</reference>
<organism evidence="7 8">
    <name type="scientific">Paraburkholderia sprentiae WSM5005</name>
    <dbReference type="NCBI Taxonomy" id="754502"/>
    <lineage>
        <taxon>Bacteria</taxon>
        <taxon>Pseudomonadati</taxon>
        <taxon>Pseudomonadota</taxon>
        <taxon>Betaproteobacteria</taxon>
        <taxon>Burkholderiales</taxon>
        <taxon>Burkholderiaceae</taxon>
        <taxon>Paraburkholderia</taxon>
    </lineage>
</organism>
<dbReference type="EMBL" id="CP017561">
    <property type="protein sequence ID" value="APA84757.2"/>
    <property type="molecule type" value="Genomic_DNA"/>
</dbReference>
<dbReference type="Gene3D" id="1.20.1250.20">
    <property type="entry name" value="MFS general substrate transporter like domains"/>
    <property type="match status" value="1"/>
</dbReference>
<evidence type="ECO:0000259" key="6">
    <source>
        <dbReference type="PROSITE" id="PS50850"/>
    </source>
</evidence>
<keyword evidence="2 5" id="KW-0812">Transmembrane</keyword>
<dbReference type="RefSeq" id="WP_154671829.1">
    <property type="nucleotide sequence ID" value="NZ_CP017561.2"/>
</dbReference>
<accession>A0A1I9YEM4</accession>
<protein>
    <submittedName>
        <fullName evidence="7">MFS transporter</fullName>
    </submittedName>
</protein>
<keyword evidence="3 5" id="KW-1133">Transmembrane helix</keyword>
<dbReference type="SUPFAM" id="SSF103473">
    <property type="entry name" value="MFS general substrate transporter"/>
    <property type="match status" value="1"/>
</dbReference>
<feature type="transmembrane region" description="Helical" evidence="5">
    <location>
        <begin position="359"/>
        <end position="377"/>
    </location>
</feature>
<dbReference type="PANTHER" id="PTHR23508:SF10">
    <property type="entry name" value="CARBOXYLIC ACID TRANSPORTER PROTEIN HOMOLOG"/>
    <property type="match status" value="1"/>
</dbReference>
<evidence type="ECO:0000256" key="2">
    <source>
        <dbReference type="ARBA" id="ARBA00022692"/>
    </source>
</evidence>
<sequence>MIENISGRVDVDKMIEGAKFQGLLIAVSICLFFTLLIDGMDFTTLGYLMPVVAKHFSASRSLVTLALSVSPIGGACGGFIGGSLGDRWGRRRALIASVILFGSATLAISAAPSMQAIIAFRLIASVGLGAATPNIASLLSELLPQRIRSQVMATAFIGFPLGASLNGLLIPLVLPHFGWRGVVMFGGVVPLLLVFVLFGLVPESPGFLTLRKSRNKELATTLQKLRPDLTVSSESQFFVERPKFGRVGVRMLFSPQYLRDTLCLWVSGASNQFAAVSFSSWASSALTGMGFSFYVAVHGLMVSNFAGAIGALIGGWLLGRLGSRKSLQYTALLGVFVALGLFALTINHVNGPSTPLEDLALIVGMGLTGISIAGIQLGEYPLSTNIYPLEFRASGVGWVVAISRAGAICSVSITGWVIKSFGAPYLFLGVAISITVTFIALGLLKTHIPKRTVEQQVTESQASPV</sequence>
<evidence type="ECO:0000256" key="1">
    <source>
        <dbReference type="ARBA" id="ARBA00004141"/>
    </source>
</evidence>
<evidence type="ECO:0000313" key="7">
    <source>
        <dbReference type="EMBL" id="APA84757.2"/>
    </source>
</evidence>
<dbReference type="KEGG" id="pspw:BJG93_04650"/>
<dbReference type="Pfam" id="PF07690">
    <property type="entry name" value="MFS_1"/>
    <property type="match status" value="1"/>
</dbReference>
<dbReference type="STRING" id="754502.BJG93_04650"/>
<feature type="transmembrane region" description="Helical" evidence="5">
    <location>
        <begin position="20"/>
        <end position="37"/>
    </location>
</feature>
<dbReference type="PROSITE" id="PS50850">
    <property type="entry name" value="MFS"/>
    <property type="match status" value="1"/>
</dbReference>
<name>A0A1I9YEM4_9BURK</name>
<dbReference type="OrthoDB" id="7066727at2"/>
<dbReference type="InterPro" id="IPR036259">
    <property type="entry name" value="MFS_trans_sf"/>
</dbReference>
<feature type="transmembrane region" description="Helical" evidence="5">
    <location>
        <begin position="398"/>
        <end position="418"/>
    </location>
</feature>
<evidence type="ECO:0000256" key="4">
    <source>
        <dbReference type="ARBA" id="ARBA00023136"/>
    </source>
</evidence>
<evidence type="ECO:0000313" key="8">
    <source>
        <dbReference type="Proteomes" id="UP000179860"/>
    </source>
</evidence>
<evidence type="ECO:0000256" key="5">
    <source>
        <dbReference type="SAM" id="Phobius"/>
    </source>
</evidence>
<dbReference type="InterPro" id="IPR011701">
    <property type="entry name" value="MFS"/>
</dbReference>
<dbReference type="InterPro" id="IPR020846">
    <property type="entry name" value="MFS_dom"/>
</dbReference>
<feature type="domain" description="Major facilitator superfamily (MFS) profile" evidence="6">
    <location>
        <begin position="27"/>
        <end position="447"/>
    </location>
</feature>
<reference evidence="7" key="1">
    <citation type="submission" date="2016-09" db="EMBL/GenBank/DDBJ databases">
        <title>The Complete Genome of Burkholderia sprentiae wsm5005.</title>
        <authorList>
            <person name="De Meyer S."/>
            <person name="Wang P."/>
            <person name="Terpolilli J."/>
        </authorList>
    </citation>
    <scope>NUCLEOTIDE SEQUENCE [LARGE SCALE GENOMIC DNA]</scope>
    <source>
        <strain evidence="7">WSM5005</strain>
    </source>
</reference>
<feature type="transmembrane region" description="Helical" evidence="5">
    <location>
        <begin position="329"/>
        <end position="347"/>
    </location>
</feature>
<dbReference type="Proteomes" id="UP000179860">
    <property type="component" value="Chromosome 1"/>
</dbReference>
<feature type="transmembrane region" description="Helical" evidence="5">
    <location>
        <begin position="57"/>
        <end position="81"/>
    </location>
</feature>
<keyword evidence="4 5" id="KW-0472">Membrane</keyword>
<dbReference type="GO" id="GO:0005886">
    <property type="term" value="C:plasma membrane"/>
    <property type="evidence" value="ECO:0007669"/>
    <property type="project" value="TreeGrafter"/>
</dbReference>
<feature type="transmembrane region" description="Helical" evidence="5">
    <location>
        <begin position="117"/>
        <end position="139"/>
    </location>
</feature>